<keyword evidence="4" id="KW-0762">Sugar transport</keyword>
<dbReference type="GO" id="GO:0015577">
    <property type="term" value="F:galactitol transmembrane transporter activity"/>
    <property type="evidence" value="ECO:0007669"/>
    <property type="project" value="InterPro"/>
</dbReference>
<feature type="transmembrane region" description="Helical" evidence="9">
    <location>
        <begin position="309"/>
        <end position="326"/>
    </location>
</feature>
<feature type="transmembrane region" description="Helical" evidence="9">
    <location>
        <begin position="332"/>
        <end position="351"/>
    </location>
</feature>
<keyword evidence="7 9" id="KW-1133">Transmembrane helix</keyword>
<dbReference type="InterPro" id="IPR013014">
    <property type="entry name" value="PTS_EIIC_2"/>
</dbReference>
<sequence>MDFAAASAWINGFLSSVGAAVFVPIIMIIMGLVVRMKPKDAISSGILLGVAFTGMSMLISYMGNIISPVGEAMLKHIGINLPILDGGWTTMAAIAWSWPYAILMFPLMIVINIIMLIANKTDTFNADLWNVWGKIFTAVGVVGLTGNVVLAFVIAAIQIVFELKTADLFADEINELTGIPGVTCTHKMVFLAAIYYPIDKLLRKIPALNHKADAEALHEKVGIFAENHVLGFILGCLFGLLGQYDLGKLLTLGVQCAMCLTLFPVISKYFMEALSPISEAVSDYMHGKFEGRKLVVGLDWPFLGGSNEIWLTVIWGIPVTVVFAFLLPQNQILPFAGIVNIALAVPAYLVTKGNLPRMIILATIGVPIFLLVGTAFAPFISHLATSTGAVAAKALGSAGLISNSSIDGPWFTYAFSQFLDIANGNPLPLGMLIVWLAGYGLMYHDLSKEQKARKAAASAEAVEE</sequence>
<protein>
    <submittedName>
        <fullName evidence="11">PTS system IIC component, Gat family (TC 4.A.5)</fullName>
    </submittedName>
</protein>
<feature type="transmembrane region" description="Helical" evidence="9">
    <location>
        <begin position="131"/>
        <end position="159"/>
    </location>
</feature>
<keyword evidence="8 9" id="KW-0472">Membrane</keyword>
<feature type="transmembrane region" description="Helical" evidence="9">
    <location>
        <begin position="427"/>
        <end position="444"/>
    </location>
</feature>
<feature type="transmembrane region" description="Helical" evidence="9">
    <location>
        <begin position="12"/>
        <end position="34"/>
    </location>
</feature>
<evidence type="ECO:0000313" key="12">
    <source>
        <dbReference type="Proteomes" id="UP000198528"/>
    </source>
</evidence>
<dbReference type="Proteomes" id="UP000198528">
    <property type="component" value="Unassembled WGS sequence"/>
</dbReference>
<evidence type="ECO:0000259" key="10">
    <source>
        <dbReference type="PROSITE" id="PS51104"/>
    </source>
</evidence>
<evidence type="ECO:0000313" key="11">
    <source>
        <dbReference type="EMBL" id="SDC02979.1"/>
    </source>
</evidence>
<keyword evidence="5" id="KW-0598">Phosphotransferase system</keyword>
<evidence type="ECO:0000256" key="4">
    <source>
        <dbReference type="ARBA" id="ARBA00022597"/>
    </source>
</evidence>
<dbReference type="PANTHER" id="PTHR37324:SF2">
    <property type="entry name" value="PTS SYSTEM GALACTITOL-SPECIFIC EIIC COMPONENT"/>
    <property type="match status" value="1"/>
</dbReference>
<dbReference type="GO" id="GO:0005886">
    <property type="term" value="C:plasma membrane"/>
    <property type="evidence" value="ECO:0007669"/>
    <property type="project" value="UniProtKB-SubCell"/>
</dbReference>
<feature type="domain" description="PTS EIIC type-2" evidence="10">
    <location>
        <begin position="11"/>
        <end position="443"/>
    </location>
</feature>
<keyword evidence="12" id="KW-1185">Reference proteome</keyword>
<evidence type="ECO:0000256" key="2">
    <source>
        <dbReference type="ARBA" id="ARBA00022448"/>
    </source>
</evidence>
<feature type="transmembrane region" description="Helical" evidence="9">
    <location>
        <begin position="46"/>
        <end position="66"/>
    </location>
</feature>
<comment type="subcellular location">
    <subcellularLocation>
        <location evidence="1">Cell membrane</location>
        <topology evidence="1">Multi-pass membrane protein</topology>
    </subcellularLocation>
</comment>
<dbReference type="PROSITE" id="PS51104">
    <property type="entry name" value="PTS_EIIC_TYPE_2"/>
    <property type="match status" value="1"/>
</dbReference>
<dbReference type="AlphaFoldDB" id="A0A1G6I8V0"/>
<dbReference type="GO" id="GO:0009401">
    <property type="term" value="P:phosphoenolpyruvate-dependent sugar phosphotransferase system"/>
    <property type="evidence" value="ECO:0007669"/>
    <property type="project" value="UniProtKB-KW"/>
</dbReference>
<evidence type="ECO:0000256" key="9">
    <source>
        <dbReference type="SAM" id="Phobius"/>
    </source>
</evidence>
<organism evidence="11 12">
    <name type="scientific">Parafannyhessea umbonata</name>
    <dbReference type="NCBI Taxonomy" id="604330"/>
    <lineage>
        <taxon>Bacteria</taxon>
        <taxon>Bacillati</taxon>
        <taxon>Actinomycetota</taxon>
        <taxon>Coriobacteriia</taxon>
        <taxon>Coriobacteriales</taxon>
        <taxon>Atopobiaceae</taxon>
        <taxon>Parafannyhessea</taxon>
    </lineage>
</organism>
<feature type="transmembrane region" description="Helical" evidence="9">
    <location>
        <begin position="358"/>
        <end position="380"/>
    </location>
</feature>
<evidence type="ECO:0000256" key="8">
    <source>
        <dbReference type="ARBA" id="ARBA00023136"/>
    </source>
</evidence>
<dbReference type="Pfam" id="PF03611">
    <property type="entry name" value="EIIC-GAT"/>
    <property type="match status" value="1"/>
</dbReference>
<name>A0A1G6I8V0_9ACTN</name>
<proteinExistence type="predicted"/>
<accession>A0A1G6I8V0</accession>
<evidence type="ECO:0000256" key="5">
    <source>
        <dbReference type="ARBA" id="ARBA00022683"/>
    </source>
</evidence>
<feature type="transmembrane region" description="Helical" evidence="9">
    <location>
        <begin position="179"/>
        <end position="198"/>
    </location>
</feature>
<dbReference type="InterPro" id="IPR004703">
    <property type="entry name" value="PTS_sugar-sp_permease"/>
</dbReference>
<reference evidence="12" key="1">
    <citation type="submission" date="2016-10" db="EMBL/GenBank/DDBJ databases">
        <authorList>
            <person name="Varghese N."/>
            <person name="Submissions S."/>
        </authorList>
    </citation>
    <scope>NUCLEOTIDE SEQUENCE [LARGE SCALE GENOMIC DNA]</scope>
    <source>
        <strain evidence="12">DSM 22619</strain>
    </source>
</reference>
<dbReference type="InterPro" id="IPR013853">
    <property type="entry name" value="EIIC-GAT"/>
</dbReference>
<feature type="transmembrane region" description="Helical" evidence="9">
    <location>
        <begin position="98"/>
        <end position="119"/>
    </location>
</feature>
<evidence type="ECO:0000256" key="6">
    <source>
        <dbReference type="ARBA" id="ARBA00022692"/>
    </source>
</evidence>
<evidence type="ECO:0000256" key="7">
    <source>
        <dbReference type="ARBA" id="ARBA00022989"/>
    </source>
</evidence>
<evidence type="ECO:0000256" key="1">
    <source>
        <dbReference type="ARBA" id="ARBA00004651"/>
    </source>
</evidence>
<dbReference type="PANTHER" id="PTHR37324">
    <property type="entry name" value="PTS SYSTEM GALACTITOL-SPECIFIC EIIC COMPONENT"/>
    <property type="match status" value="1"/>
</dbReference>
<dbReference type="RefSeq" id="WP_090844826.1">
    <property type="nucleotide sequence ID" value="NZ_FMZL01000002.1"/>
</dbReference>
<keyword evidence="6 9" id="KW-0812">Transmembrane</keyword>
<dbReference type="EMBL" id="FMZL01000002">
    <property type="protein sequence ID" value="SDC02979.1"/>
    <property type="molecule type" value="Genomic_DNA"/>
</dbReference>
<evidence type="ECO:0000256" key="3">
    <source>
        <dbReference type="ARBA" id="ARBA00022475"/>
    </source>
</evidence>
<dbReference type="PIRSF" id="PIRSF006304">
    <property type="entry name" value="GatC"/>
    <property type="match status" value="1"/>
</dbReference>
<keyword evidence="2" id="KW-0813">Transport</keyword>
<gene>
    <name evidence="11" type="ORF">SAMN04487824_10270</name>
</gene>
<keyword evidence="3" id="KW-1003">Cell membrane</keyword>